<dbReference type="AlphaFoldDB" id="A0A5E7PR30"/>
<sequence>MFRRIAWLIPLLAVLTLSGCIIFPHGGWHADHHRYYGGGPGYYHR</sequence>
<organism evidence="1 2">
    <name type="scientific">Pseudomonas fluorescens</name>
    <dbReference type="NCBI Taxonomy" id="294"/>
    <lineage>
        <taxon>Bacteria</taxon>
        <taxon>Pseudomonadati</taxon>
        <taxon>Pseudomonadota</taxon>
        <taxon>Gammaproteobacteria</taxon>
        <taxon>Pseudomonadales</taxon>
        <taxon>Pseudomonadaceae</taxon>
        <taxon>Pseudomonas</taxon>
    </lineage>
</organism>
<dbReference type="Proteomes" id="UP000377224">
    <property type="component" value="Unassembled WGS sequence"/>
</dbReference>
<accession>A0A5E7PR30</accession>
<dbReference type="PROSITE" id="PS51257">
    <property type="entry name" value="PROKAR_LIPOPROTEIN"/>
    <property type="match status" value="1"/>
</dbReference>
<evidence type="ECO:0000313" key="1">
    <source>
        <dbReference type="EMBL" id="VVP51097.1"/>
    </source>
</evidence>
<name>A0A5E7PR30_PSEFL</name>
<gene>
    <name evidence="1" type="ORF">PS896_05377</name>
</gene>
<evidence type="ECO:0000313" key="2">
    <source>
        <dbReference type="Proteomes" id="UP000377224"/>
    </source>
</evidence>
<proteinExistence type="predicted"/>
<evidence type="ECO:0008006" key="3">
    <source>
        <dbReference type="Google" id="ProtNLM"/>
    </source>
</evidence>
<protein>
    <recommendedName>
        <fullName evidence="3">Lipoprotein</fullName>
    </recommendedName>
</protein>
<reference evidence="1 2" key="1">
    <citation type="submission" date="2019-09" db="EMBL/GenBank/DDBJ databases">
        <authorList>
            <person name="Chandra G."/>
            <person name="Truman W A."/>
        </authorList>
    </citation>
    <scope>NUCLEOTIDE SEQUENCE [LARGE SCALE GENOMIC DNA]</scope>
    <source>
        <strain evidence="1">PS896</strain>
    </source>
</reference>
<dbReference type="EMBL" id="CABVIN010000010">
    <property type="protein sequence ID" value="VVP51097.1"/>
    <property type="molecule type" value="Genomic_DNA"/>
</dbReference>